<evidence type="ECO:0000256" key="8">
    <source>
        <dbReference type="SAM" id="Phobius"/>
    </source>
</evidence>
<evidence type="ECO:0000256" key="7">
    <source>
        <dbReference type="ARBA" id="ARBA00023136"/>
    </source>
</evidence>
<evidence type="ECO:0000313" key="10">
    <source>
        <dbReference type="Proteomes" id="UP000279470"/>
    </source>
</evidence>
<evidence type="ECO:0000256" key="4">
    <source>
        <dbReference type="ARBA" id="ARBA00022927"/>
    </source>
</evidence>
<evidence type="ECO:0000256" key="5">
    <source>
        <dbReference type="ARBA" id="ARBA00022989"/>
    </source>
</evidence>
<comment type="caution">
    <text evidence="9">The sequence shown here is derived from an EMBL/GenBank/DDBJ whole genome shotgun (WGS) entry which is preliminary data.</text>
</comment>
<keyword evidence="4" id="KW-0653">Protein transport</keyword>
<dbReference type="InterPro" id="IPR003369">
    <property type="entry name" value="TatA/B/E"/>
</dbReference>
<feature type="transmembrane region" description="Helical" evidence="8">
    <location>
        <begin position="6"/>
        <end position="26"/>
    </location>
</feature>
<dbReference type="RefSeq" id="WP_126044806.1">
    <property type="nucleotide sequence ID" value="NZ_RXFM01000045.1"/>
</dbReference>
<organism evidence="9 10">
    <name type="scientific">Candidatus Aquarickettsia rohweri</name>
    <dbReference type="NCBI Taxonomy" id="2602574"/>
    <lineage>
        <taxon>Bacteria</taxon>
        <taxon>Pseudomonadati</taxon>
        <taxon>Pseudomonadota</taxon>
        <taxon>Alphaproteobacteria</taxon>
        <taxon>Rickettsiales</taxon>
        <taxon>Candidatus Midichloriaceae</taxon>
        <taxon>Candidatus Aquarickettsia</taxon>
    </lineage>
</organism>
<evidence type="ECO:0000256" key="6">
    <source>
        <dbReference type="ARBA" id="ARBA00023010"/>
    </source>
</evidence>
<evidence type="ECO:0000256" key="1">
    <source>
        <dbReference type="ARBA" id="ARBA00004167"/>
    </source>
</evidence>
<dbReference type="AlphaFoldDB" id="A0A429XJK2"/>
<keyword evidence="6" id="KW-0811">Translocation</keyword>
<keyword evidence="5 8" id="KW-1133">Transmembrane helix</keyword>
<keyword evidence="10" id="KW-1185">Reference proteome</keyword>
<evidence type="ECO:0000256" key="2">
    <source>
        <dbReference type="ARBA" id="ARBA00022448"/>
    </source>
</evidence>
<sequence length="75" mass="9048">MLDISLSELLIVLIVGVLVLKPNDFIKIIHKFKMFYKDFKNNSKNEYDFLENKYFDYLNQDTNIKKPNEDEDKEK</sequence>
<comment type="subcellular location">
    <subcellularLocation>
        <location evidence="1">Membrane</location>
        <topology evidence="1">Single-pass membrane protein</topology>
    </subcellularLocation>
</comment>
<protein>
    <submittedName>
        <fullName evidence="9">Uncharacterized protein</fullName>
    </submittedName>
</protein>
<evidence type="ECO:0000313" key="9">
    <source>
        <dbReference type="EMBL" id="RST66220.1"/>
    </source>
</evidence>
<evidence type="ECO:0000256" key="3">
    <source>
        <dbReference type="ARBA" id="ARBA00022692"/>
    </source>
</evidence>
<dbReference type="Proteomes" id="UP000279470">
    <property type="component" value="Unassembled WGS sequence"/>
</dbReference>
<proteinExistence type="predicted"/>
<keyword evidence="7 8" id="KW-0472">Membrane</keyword>
<dbReference type="EMBL" id="RXFM01000045">
    <property type="protein sequence ID" value="RST66220.1"/>
    <property type="molecule type" value="Genomic_DNA"/>
</dbReference>
<keyword evidence="3 8" id="KW-0812">Transmembrane</keyword>
<name>A0A429XJK2_9RICK</name>
<gene>
    <name evidence="9" type="ORF">EIC27_03775</name>
</gene>
<dbReference type="Pfam" id="PF02416">
    <property type="entry name" value="TatA_B_E"/>
    <property type="match status" value="1"/>
</dbReference>
<keyword evidence="2" id="KW-0813">Transport</keyword>
<reference evidence="10" key="1">
    <citation type="submission" date="2018-11" db="EMBL/GenBank/DDBJ databases">
        <title>Phylogenetic, genomic, and biogeographic characterization of a novel and ubiquitous marine invertebrate-associated Rickettsiales parasite, Candidatus Marinoinvertebrata rohwerii, gen. nov., sp. nov.</title>
        <authorList>
            <person name="Klinges J.G."/>
            <person name="Rosales S.M."/>
            <person name="Mcminds R."/>
            <person name="Shaver E.C."/>
            <person name="Shantz A."/>
            <person name="Peters E.C."/>
            <person name="Burkepile D.E."/>
            <person name="Silliman B.R."/>
            <person name="Vega Thurber R.L."/>
        </authorList>
    </citation>
    <scope>NUCLEOTIDE SEQUENCE [LARGE SCALE GENOMIC DNA]</scope>
    <source>
        <strain evidence="10">a_cerv_44</strain>
    </source>
</reference>
<accession>A0A429XJK2</accession>